<keyword evidence="2" id="KW-0813">Transport</keyword>
<dbReference type="PANTHER" id="PTHR43791:SF46">
    <property type="entry name" value="MAJOR FACILITATOR SUPERFAMILY (MFS) PROFILE DOMAIN-CONTAINING PROTEIN-RELATED"/>
    <property type="match status" value="1"/>
</dbReference>
<dbReference type="PROSITE" id="PS50850">
    <property type="entry name" value="MFS"/>
    <property type="match status" value="1"/>
</dbReference>
<keyword evidence="3 7" id="KW-0812">Transmembrane</keyword>
<dbReference type="PANTHER" id="PTHR43791">
    <property type="entry name" value="PERMEASE-RELATED"/>
    <property type="match status" value="1"/>
</dbReference>
<dbReference type="SUPFAM" id="SSF103473">
    <property type="entry name" value="MFS general substrate transporter"/>
    <property type="match status" value="1"/>
</dbReference>
<feature type="transmembrane region" description="Helical" evidence="7">
    <location>
        <begin position="223"/>
        <end position="245"/>
    </location>
</feature>
<keyword evidence="4 7" id="KW-1133">Transmembrane helix</keyword>
<dbReference type="InterPro" id="IPR011701">
    <property type="entry name" value="MFS"/>
</dbReference>
<evidence type="ECO:0000313" key="9">
    <source>
        <dbReference type="EMBL" id="CCH41655.1"/>
    </source>
</evidence>
<dbReference type="InterPro" id="IPR036259">
    <property type="entry name" value="MFS_trans_sf"/>
</dbReference>
<feature type="transmembrane region" description="Helical" evidence="7">
    <location>
        <begin position="190"/>
        <end position="211"/>
    </location>
</feature>
<evidence type="ECO:0000256" key="7">
    <source>
        <dbReference type="SAM" id="Phobius"/>
    </source>
</evidence>
<dbReference type="GO" id="GO:0005886">
    <property type="term" value="C:plasma membrane"/>
    <property type="evidence" value="ECO:0007669"/>
    <property type="project" value="TreeGrafter"/>
</dbReference>
<feature type="transmembrane region" description="Helical" evidence="7">
    <location>
        <begin position="360"/>
        <end position="379"/>
    </location>
</feature>
<feature type="compositionally biased region" description="Basic and acidic residues" evidence="6">
    <location>
        <begin position="18"/>
        <end position="35"/>
    </location>
</feature>
<keyword evidence="5 7" id="KW-0472">Membrane</keyword>
<dbReference type="EMBL" id="CAIF01000027">
    <property type="protein sequence ID" value="CCH41655.1"/>
    <property type="molecule type" value="Genomic_DNA"/>
</dbReference>
<dbReference type="Pfam" id="PF07690">
    <property type="entry name" value="MFS_1"/>
    <property type="match status" value="1"/>
</dbReference>
<gene>
    <name evidence="9" type="ORF">BN7_1196</name>
</gene>
<feature type="transmembrane region" description="Helical" evidence="7">
    <location>
        <begin position="293"/>
        <end position="314"/>
    </location>
</feature>
<dbReference type="GO" id="GO:0022857">
    <property type="term" value="F:transmembrane transporter activity"/>
    <property type="evidence" value="ECO:0007669"/>
    <property type="project" value="InterPro"/>
</dbReference>
<dbReference type="Proteomes" id="UP000009328">
    <property type="component" value="Unassembled WGS sequence"/>
</dbReference>
<feature type="transmembrane region" description="Helical" evidence="7">
    <location>
        <begin position="453"/>
        <end position="472"/>
    </location>
</feature>
<feature type="transmembrane region" description="Helical" evidence="7">
    <location>
        <begin position="100"/>
        <end position="118"/>
    </location>
</feature>
<feature type="transmembrane region" description="Helical" evidence="7">
    <location>
        <begin position="160"/>
        <end position="178"/>
    </location>
</feature>
<feature type="transmembrane region" description="Helical" evidence="7">
    <location>
        <begin position="62"/>
        <end position="80"/>
    </location>
</feature>
<proteinExistence type="predicted"/>
<dbReference type="STRING" id="1206466.K0K9Q6"/>
<feature type="transmembrane region" description="Helical" evidence="7">
    <location>
        <begin position="130"/>
        <end position="148"/>
    </location>
</feature>
<evidence type="ECO:0000256" key="3">
    <source>
        <dbReference type="ARBA" id="ARBA00022692"/>
    </source>
</evidence>
<name>K0K9Q6_WICCF</name>
<evidence type="ECO:0000259" key="8">
    <source>
        <dbReference type="PROSITE" id="PS50850"/>
    </source>
</evidence>
<feature type="region of interest" description="Disordered" evidence="6">
    <location>
        <begin position="1"/>
        <end position="35"/>
    </location>
</feature>
<feature type="transmembrane region" description="Helical" evidence="7">
    <location>
        <begin position="421"/>
        <end position="441"/>
    </location>
</feature>
<feature type="transmembrane region" description="Helical" evidence="7">
    <location>
        <begin position="385"/>
        <end position="409"/>
    </location>
</feature>
<sequence length="510" mass="57019">MSKSPIEKTSSTESPQNDVEKTFSNNEREDSFIPDEEKIRQTTELAQELGINEKKLMWKLDLCIVPPFILLYFLAFLDRINVSNAKVYGMAEDLNLKGDQFNVALTIFFVPYIIFEIISNYSMKKVSPHIWLSGCILVFGCVTLAMGFVKNYSGLLACRFFLGAAEASSFPGIFYILSTYYTGVESQKRFSTFFSCTCLAGAAGGAIAYKINDLQGVHGYNSWQWIFIVEGTFTAGLAFLLYFIIPDFPENARFLNDVERTFVKRKLEIHSVQSGFEVEYGWKDIFNTFKDPMLMLTALAYFALVIPSYGYAYFSPTIIKEMGYTAVSANQHSVYPWLAAFGYTNIIAVASDYTKIRSPFAISSGLMAIVGLALVLGLHDNAQGRYAGCFLVATGLYSSMPSLVCWTALNFGGHLRKSIGTANQVGFGNIGGIISTFIFLAVDAPRYVKGLSIGIAFTVFSIIIMLVMVVLLNRRNRIKQTDSYKERFFAQDEKAIVLAGDEHPTFKYLY</sequence>
<organism evidence="9 10">
    <name type="scientific">Wickerhamomyces ciferrii (strain ATCC 14091 / BCRC 22168 / CBS 111 / JCM 3599 / NBRC 0793 / NRRL Y-1031 F-60-10)</name>
    <name type="common">Yeast</name>
    <name type="synonym">Pichia ciferrii</name>
    <dbReference type="NCBI Taxonomy" id="1206466"/>
    <lineage>
        <taxon>Eukaryota</taxon>
        <taxon>Fungi</taxon>
        <taxon>Dikarya</taxon>
        <taxon>Ascomycota</taxon>
        <taxon>Saccharomycotina</taxon>
        <taxon>Saccharomycetes</taxon>
        <taxon>Phaffomycetales</taxon>
        <taxon>Wickerhamomycetaceae</taxon>
        <taxon>Wickerhamomyces</taxon>
    </lineage>
</organism>
<reference evidence="9 10" key="1">
    <citation type="journal article" date="2012" name="Eukaryot. Cell">
        <title>Draft genome sequence of Wickerhamomyces ciferrii NRRL Y-1031 F-60-10.</title>
        <authorList>
            <person name="Schneider J."/>
            <person name="Andrea H."/>
            <person name="Blom J."/>
            <person name="Jaenicke S."/>
            <person name="Ruckert C."/>
            <person name="Schorsch C."/>
            <person name="Szczepanowski R."/>
            <person name="Farwick M."/>
            <person name="Goesmann A."/>
            <person name="Puhler A."/>
            <person name="Schaffer S."/>
            <person name="Tauch A."/>
            <person name="Kohler T."/>
            <person name="Brinkrolf K."/>
        </authorList>
    </citation>
    <scope>NUCLEOTIDE SEQUENCE [LARGE SCALE GENOMIC DNA]</scope>
    <source>
        <strain evidence="10">ATCC 14091 / BCRC 22168 / CBS 111 / JCM 3599 / NBRC 0793 / NRRL Y-1031 F-60-10</strain>
    </source>
</reference>
<dbReference type="HOGENOM" id="CLU_001265_0_1_1"/>
<protein>
    <submittedName>
        <fullName evidence="9">High-affinity nicotinic acid transporter</fullName>
    </submittedName>
</protein>
<dbReference type="eggNOG" id="KOG2533">
    <property type="taxonomic scope" value="Eukaryota"/>
</dbReference>
<dbReference type="InterPro" id="IPR020846">
    <property type="entry name" value="MFS_dom"/>
</dbReference>
<evidence type="ECO:0000313" key="10">
    <source>
        <dbReference type="Proteomes" id="UP000009328"/>
    </source>
</evidence>
<dbReference type="FunFam" id="1.20.1250.20:FF:000068">
    <property type="entry name" value="MFS general substrate transporter"/>
    <property type="match status" value="1"/>
</dbReference>
<feature type="transmembrane region" description="Helical" evidence="7">
    <location>
        <begin position="334"/>
        <end position="353"/>
    </location>
</feature>
<dbReference type="InParanoid" id="K0K9Q6"/>
<comment type="subcellular location">
    <subcellularLocation>
        <location evidence="1">Membrane</location>
        <topology evidence="1">Multi-pass membrane protein</topology>
    </subcellularLocation>
</comment>
<evidence type="ECO:0000256" key="5">
    <source>
        <dbReference type="ARBA" id="ARBA00023136"/>
    </source>
</evidence>
<dbReference type="AlphaFoldDB" id="K0K9Q6"/>
<evidence type="ECO:0000256" key="2">
    <source>
        <dbReference type="ARBA" id="ARBA00022448"/>
    </source>
</evidence>
<accession>K0K9Q6</accession>
<feature type="compositionally biased region" description="Polar residues" evidence="6">
    <location>
        <begin position="1"/>
        <end position="17"/>
    </location>
</feature>
<comment type="caution">
    <text evidence="9">The sequence shown here is derived from an EMBL/GenBank/DDBJ whole genome shotgun (WGS) entry which is preliminary data.</text>
</comment>
<dbReference type="FunFam" id="1.20.1250.20:FF:000034">
    <property type="entry name" value="MFS general substrate transporter"/>
    <property type="match status" value="1"/>
</dbReference>
<feature type="domain" description="Major facilitator superfamily (MFS) profile" evidence="8">
    <location>
        <begin position="64"/>
        <end position="479"/>
    </location>
</feature>
<keyword evidence="10" id="KW-1185">Reference proteome</keyword>
<evidence type="ECO:0000256" key="6">
    <source>
        <dbReference type="SAM" id="MobiDB-lite"/>
    </source>
</evidence>
<dbReference type="Gene3D" id="1.20.1250.20">
    <property type="entry name" value="MFS general substrate transporter like domains"/>
    <property type="match status" value="2"/>
</dbReference>
<evidence type="ECO:0000256" key="4">
    <source>
        <dbReference type="ARBA" id="ARBA00022989"/>
    </source>
</evidence>
<evidence type="ECO:0000256" key="1">
    <source>
        <dbReference type="ARBA" id="ARBA00004141"/>
    </source>
</evidence>